<dbReference type="EMBL" id="JAWDGP010000201">
    <property type="protein sequence ID" value="KAK3803006.1"/>
    <property type="molecule type" value="Genomic_DNA"/>
</dbReference>
<organism evidence="3 4">
    <name type="scientific">Elysia crispata</name>
    <name type="common">lettuce slug</name>
    <dbReference type="NCBI Taxonomy" id="231223"/>
    <lineage>
        <taxon>Eukaryota</taxon>
        <taxon>Metazoa</taxon>
        <taxon>Spiralia</taxon>
        <taxon>Lophotrochozoa</taxon>
        <taxon>Mollusca</taxon>
        <taxon>Gastropoda</taxon>
        <taxon>Heterobranchia</taxon>
        <taxon>Euthyneura</taxon>
        <taxon>Panpulmonata</taxon>
        <taxon>Sacoglossa</taxon>
        <taxon>Placobranchoidea</taxon>
        <taxon>Plakobranchidae</taxon>
        <taxon>Elysia</taxon>
    </lineage>
</organism>
<name>A0AAE1BCI9_9GAST</name>
<accession>A0AAE1BCI9</accession>
<proteinExistence type="predicted"/>
<reference evidence="3" key="1">
    <citation type="journal article" date="2023" name="G3 (Bethesda)">
        <title>A reference genome for the long-term kleptoplast-retaining sea slug Elysia crispata morphotype clarki.</title>
        <authorList>
            <person name="Eastman K.E."/>
            <person name="Pendleton A.L."/>
            <person name="Shaikh M.A."/>
            <person name="Suttiyut T."/>
            <person name="Ogas R."/>
            <person name="Tomko P."/>
            <person name="Gavelis G."/>
            <person name="Widhalm J.R."/>
            <person name="Wisecaver J.H."/>
        </authorList>
    </citation>
    <scope>NUCLEOTIDE SEQUENCE</scope>
    <source>
        <strain evidence="3">ECLA1</strain>
    </source>
</reference>
<feature type="compositionally biased region" description="Polar residues" evidence="1">
    <location>
        <begin position="23"/>
        <end position="35"/>
    </location>
</feature>
<dbReference type="Proteomes" id="UP001283361">
    <property type="component" value="Unassembled WGS sequence"/>
</dbReference>
<keyword evidence="2" id="KW-0732">Signal</keyword>
<feature type="chain" id="PRO_5042206821" evidence="2">
    <location>
        <begin position="17"/>
        <end position="115"/>
    </location>
</feature>
<evidence type="ECO:0000313" key="3">
    <source>
        <dbReference type="EMBL" id="KAK3803006.1"/>
    </source>
</evidence>
<comment type="caution">
    <text evidence="3">The sequence shown here is derived from an EMBL/GenBank/DDBJ whole genome shotgun (WGS) entry which is preliminary data.</text>
</comment>
<feature type="signal peptide" evidence="2">
    <location>
        <begin position="1"/>
        <end position="16"/>
    </location>
</feature>
<sequence>MKLLLLILSFVVATMAGLDGSRTPLTSDSTNQNSDFPLGPGPVSKRPKTKQNSPDSATDMQLDRDFIQKLYTLRVYIGYRQISSQKKNAVAATPTLLQTKVYRLVGMYRAVVMIM</sequence>
<dbReference type="AlphaFoldDB" id="A0AAE1BCI9"/>
<gene>
    <name evidence="3" type="ORF">RRG08_043347</name>
</gene>
<protein>
    <submittedName>
        <fullName evidence="3">Uncharacterized protein</fullName>
    </submittedName>
</protein>
<evidence type="ECO:0000313" key="4">
    <source>
        <dbReference type="Proteomes" id="UP001283361"/>
    </source>
</evidence>
<feature type="region of interest" description="Disordered" evidence="1">
    <location>
        <begin position="21"/>
        <end position="60"/>
    </location>
</feature>
<evidence type="ECO:0000256" key="2">
    <source>
        <dbReference type="SAM" id="SignalP"/>
    </source>
</evidence>
<evidence type="ECO:0000256" key="1">
    <source>
        <dbReference type="SAM" id="MobiDB-lite"/>
    </source>
</evidence>
<keyword evidence="4" id="KW-1185">Reference proteome</keyword>
<feature type="compositionally biased region" description="Polar residues" evidence="1">
    <location>
        <begin position="50"/>
        <end position="59"/>
    </location>
</feature>